<dbReference type="InterPro" id="IPR027417">
    <property type="entry name" value="P-loop_NTPase"/>
</dbReference>
<evidence type="ECO:0008006" key="2">
    <source>
        <dbReference type="Google" id="ProtNLM"/>
    </source>
</evidence>
<accession>A0A0F8ZN29</accession>
<evidence type="ECO:0000313" key="1">
    <source>
        <dbReference type="EMBL" id="KKK95247.1"/>
    </source>
</evidence>
<dbReference type="EMBL" id="LAZR01046994">
    <property type="protein sequence ID" value="KKK95247.1"/>
    <property type="molecule type" value="Genomic_DNA"/>
</dbReference>
<dbReference type="Gene3D" id="3.40.50.300">
    <property type="entry name" value="P-loop containing nucleotide triphosphate hydrolases"/>
    <property type="match status" value="1"/>
</dbReference>
<gene>
    <name evidence="1" type="ORF">LCGC14_2674720</name>
</gene>
<proteinExistence type="predicted"/>
<name>A0A0F8ZN29_9ZZZZ</name>
<protein>
    <recommendedName>
        <fullName evidence="2">Helicase ATP-binding domain-containing protein</fullName>
    </recommendedName>
</protein>
<feature type="non-terminal residue" evidence="1">
    <location>
        <position position="278"/>
    </location>
</feature>
<comment type="caution">
    <text evidence="1">The sequence shown here is derived from an EMBL/GenBank/DDBJ whole genome shotgun (WGS) entry which is preliminary data.</text>
</comment>
<dbReference type="AlphaFoldDB" id="A0A0F8ZN29"/>
<sequence length="278" mass="32031">MKNQLNCGFYARRASHKKIKKTGVYNDGELVRCSMLPCQREMFDDYDKKFVIDNSPPGSGKSTTVKFVHSDYLTRHRSQKLIISIPQTIISKTFQKVELKYPDGSIIYWDIDQDLCDDTPNKVNKIVSFLNTTKFAEGFNQRVLICTHSALVQAYHKLKSKSSAFVNTTLTIDEAHRLLCALLCAENGNASVANQLGHIVNHLVSSKPKGFKAWLATATFFRGDKLSILKEEVRKKFSVRHLPMDRHWEENVRYLESYTYDFVVYKHKPWNEIKTLLS</sequence>
<dbReference type="SUPFAM" id="SSF52540">
    <property type="entry name" value="P-loop containing nucleoside triphosphate hydrolases"/>
    <property type="match status" value="1"/>
</dbReference>
<organism evidence="1">
    <name type="scientific">marine sediment metagenome</name>
    <dbReference type="NCBI Taxonomy" id="412755"/>
    <lineage>
        <taxon>unclassified sequences</taxon>
        <taxon>metagenomes</taxon>
        <taxon>ecological metagenomes</taxon>
    </lineage>
</organism>
<reference evidence="1" key="1">
    <citation type="journal article" date="2015" name="Nature">
        <title>Complex archaea that bridge the gap between prokaryotes and eukaryotes.</title>
        <authorList>
            <person name="Spang A."/>
            <person name="Saw J.H."/>
            <person name="Jorgensen S.L."/>
            <person name="Zaremba-Niedzwiedzka K."/>
            <person name="Martijn J."/>
            <person name="Lind A.E."/>
            <person name="van Eijk R."/>
            <person name="Schleper C."/>
            <person name="Guy L."/>
            <person name="Ettema T.J."/>
        </authorList>
    </citation>
    <scope>NUCLEOTIDE SEQUENCE</scope>
</reference>